<organism evidence="2 3">
    <name type="scientific">Cereibacter sphaeroides</name>
    <name type="common">Rhodobacter sphaeroides</name>
    <dbReference type="NCBI Taxonomy" id="1063"/>
    <lineage>
        <taxon>Bacteria</taxon>
        <taxon>Pseudomonadati</taxon>
        <taxon>Pseudomonadota</taxon>
        <taxon>Alphaproteobacteria</taxon>
        <taxon>Rhodobacterales</taxon>
        <taxon>Paracoccaceae</taxon>
        <taxon>Cereibacter</taxon>
    </lineage>
</organism>
<name>A0AAX1UIR4_CERSP</name>
<reference evidence="2 3" key="1">
    <citation type="submission" date="2018-08" db="EMBL/GenBank/DDBJ databases">
        <title>Draft genome sequence of Rhodobacter sphaeroides FY.</title>
        <authorList>
            <person name="Rayyan A."/>
            <person name="Meyer T.E."/>
            <person name="Kyndt J.A."/>
        </authorList>
    </citation>
    <scope>NUCLEOTIDE SEQUENCE [LARGE SCALE GENOMIC DNA]</scope>
    <source>
        <strain evidence="2 3">FY</strain>
    </source>
</reference>
<proteinExistence type="predicted"/>
<evidence type="ECO:0000313" key="2">
    <source>
        <dbReference type="EMBL" id="RHZ92908.1"/>
    </source>
</evidence>
<feature type="region of interest" description="Disordered" evidence="1">
    <location>
        <begin position="1"/>
        <end position="29"/>
    </location>
</feature>
<sequence length="29" mass="2964">MSGSNEQLRAAPPVGGPCRALRGGRGHEC</sequence>
<protein>
    <submittedName>
        <fullName evidence="2">Uncharacterized protein</fullName>
    </submittedName>
</protein>
<gene>
    <name evidence="2" type="ORF">D1114_15900</name>
</gene>
<accession>A0AAX1UIR4</accession>
<evidence type="ECO:0000256" key="1">
    <source>
        <dbReference type="SAM" id="MobiDB-lite"/>
    </source>
</evidence>
<dbReference type="Proteomes" id="UP000266305">
    <property type="component" value="Unassembled WGS sequence"/>
</dbReference>
<comment type="caution">
    <text evidence="2">The sequence shown here is derived from an EMBL/GenBank/DDBJ whole genome shotgun (WGS) entry which is preliminary data.</text>
</comment>
<evidence type="ECO:0000313" key="3">
    <source>
        <dbReference type="Proteomes" id="UP000266305"/>
    </source>
</evidence>
<dbReference type="AlphaFoldDB" id="A0AAX1UIR4"/>
<dbReference type="EMBL" id="QWGP01000020">
    <property type="protein sequence ID" value="RHZ92908.1"/>
    <property type="molecule type" value="Genomic_DNA"/>
</dbReference>